<feature type="region of interest" description="Disordered" evidence="1">
    <location>
        <begin position="204"/>
        <end position="259"/>
    </location>
</feature>
<name>A0A136IN53_9PEZI</name>
<dbReference type="Pfam" id="PF10021">
    <property type="entry name" value="PARG_cat_microb"/>
    <property type="match status" value="1"/>
</dbReference>
<evidence type="ECO:0000313" key="4">
    <source>
        <dbReference type="Proteomes" id="UP000070501"/>
    </source>
</evidence>
<feature type="domain" description="Microbial-type PARG catalytic" evidence="2">
    <location>
        <begin position="86"/>
        <end position="177"/>
    </location>
</feature>
<protein>
    <recommendedName>
        <fullName evidence="2">Microbial-type PARG catalytic domain-containing protein</fullName>
    </recommendedName>
</protein>
<dbReference type="OrthoDB" id="9985428at2759"/>
<feature type="non-terminal residue" evidence="3">
    <location>
        <position position="259"/>
    </location>
</feature>
<dbReference type="STRING" id="196109.A0A136IN53"/>
<organism evidence="3 4">
    <name type="scientific">Microdochium bolleyi</name>
    <dbReference type="NCBI Taxonomy" id="196109"/>
    <lineage>
        <taxon>Eukaryota</taxon>
        <taxon>Fungi</taxon>
        <taxon>Dikarya</taxon>
        <taxon>Ascomycota</taxon>
        <taxon>Pezizomycotina</taxon>
        <taxon>Sordariomycetes</taxon>
        <taxon>Xylariomycetidae</taxon>
        <taxon>Xylariales</taxon>
        <taxon>Microdochiaceae</taxon>
        <taxon>Microdochium</taxon>
    </lineage>
</organism>
<sequence>MTDTSRDSQRPKNRPHPYHPRHKHSMGIPPHVQARRAALAAIAKETKAVLPAILSQLPHLDATMSYQENLSETKPLDPAKCPGFILTSDPGTCGTLVKVLNEDSLDAAIMMGESLTQQPQAQPQIGTSSSPRNQRVLVLNLASEKQPGGGWLTGAVAQEEAICYRSSLALSLHKQYYPWGALTGLYTRDVVVIRSSMGSGHRLLLPSPSNSQSPTPSSASSSVVAASPATATTATTTPATVTSSTSPPQTPADLPLLSV</sequence>
<dbReference type="InterPro" id="IPR043472">
    <property type="entry name" value="Macro_dom-like"/>
</dbReference>
<evidence type="ECO:0000313" key="3">
    <source>
        <dbReference type="EMBL" id="KXJ86314.1"/>
    </source>
</evidence>
<feature type="compositionally biased region" description="Basic residues" evidence="1">
    <location>
        <begin position="11"/>
        <end position="25"/>
    </location>
</feature>
<dbReference type="InParanoid" id="A0A136IN53"/>
<feature type="compositionally biased region" description="Basic and acidic residues" evidence="1">
    <location>
        <begin position="1"/>
        <end position="10"/>
    </location>
</feature>
<dbReference type="PANTHER" id="PTHR35596">
    <property type="entry name" value="DUF2263 DOMAIN-CONTAINING PROTEIN"/>
    <property type="match status" value="1"/>
</dbReference>
<evidence type="ECO:0000259" key="2">
    <source>
        <dbReference type="Pfam" id="PF10021"/>
    </source>
</evidence>
<dbReference type="Gene3D" id="3.40.220.10">
    <property type="entry name" value="Leucine Aminopeptidase, subunit E, domain 1"/>
    <property type="match status" value="1"/>
</dbReference>
<keyword evidence="4" id="KW-1185">Reference proteome</keyword>
<feature type="region of interest" description="Disordered" evidence="1">
    <location>
        <begin position="1"/>
        <end position="28"/>
    </location>
</feature>
<proteinExistence type="predicted"/>
<dbReference type="InterPro" id="IPR019261">
    <property type="entry name" value="PARG_cat_microbial"/>
</dbReference>
<evidence type="ECO:0000256" key="1">
    <source>
        <dbReference type="SAM" id="MobiDB-lite"/>
    </source>
</evidence>
<reference evidence="4" key="1">
    <citation type="submission" date="2016-02" db="EMBL/GenBank/DDBJ databases">
        <title>Draft genome sequence of Microdochium bolleyi, a fungal endophyte of beachgrass.</title>
        <authorList>
            <consortium name="DOE Joint Genome Institute"/>
            <person name="David A.S."/>
            <person name="May G."/>
            <person name="Haridas S."/>
            <person name="Lim J."/>
            <person name="Wang M."/>
            <person name="Labutti K."/>
            <person name="Lipzen A."/>
            <person name="Barry K."/>
            <person name="Grigoriev I.V."/>
        </authorList>
    </citation>
    <scope>NUCLEOTIDE SEQUENCE [LARGE SCALE GENOMIC DNA]</scope>
    <source>
        <strain evidence="4">J235TASD1</strain>
    </source>
</reference>
<dbReference type="Proteomes" id="UP000070501">
    <property type="component" value="Unassembled WGS sequence"/>
</dbReference>
<accession>A0A136IN53</accession>
<dbReference type="PANTHER" id="PTHR35596:SF1">
    <property type="entry name" value="MICROBIAL-TYPE PARG CATALYTIC DOMAIN-CONTAINING PROTEIN"/>
    <property type="match status" value="1"/>
</dbReference>
<gene>
    <name evidence="3" type="ORF">Micbo1qcDRAFT_168659</name>
</gene>
<feature type="compositionally biased region" description="Low complexity" evidence="1">
    <location>
        <begin position="206"/>
        <end position="247"/>
    </location>
</feature>
<dbReference type="EMBL" id="KQ964269">
    <property type="protein sequence ID" value="KXJ86314.1"/>
    <property type="molecule type" value="Genomic_DNA"/>
</dbReference>
<dbReference type="AlphaFoldDB" id="A0A136IN53"/>